<accession>A0A2A3ZPL3</accession>
<sequence length="165" mass="18111">MSGETGLKSLEELRAEIAKQQAELEAKERQAAELEAERERRIDASLKYAGRNRVRAVETLAELLDVPAMPPKQTRDKDGNLVLKKDGTPKVRFIDRDESDRMARLVEQVRLLKKAAEDAGVWPPEGALGSRDQVPAPAAETLSDGADDSMVDSLSDDDLVGMRSA</sequence>
<evidence type="ECO:0000313" key="4">
    <source>
        <dbReference type="EMBL" id="PCC53610.1"/>
    </source>
</evidence>
<reference evidence="3" key="1">
    <citation type="submission" date="2016-09" db="EMBL/GenBank/DDBJ databases">
        <title>Complete Genome Sequence of Brevibacterium aurantiacum SMQ-1335.</title>
        <authorList>
            <person name="de Melo A.G."/>
            <person name="Labrie S.J."/>
            <person name="Dumaresq J."/>
            <person name="Roberts R.J."/>
            <person name="Tremblay D.M."/>
            <person name="Moineau S."/>
        </authorList>
    </citation>
    <scope>NUCLEOTIDE SEQUENCE</scope>
    <source>
        <strain evidence="3">SMQ-1335</strain>
    </source>
</reference>
<dbReference type="Proteomes" id="UP000217881">
    <property type="component" value="Unassembled WGS sequence"/>
</dbReference>
<evidence type="ECO:0000313" key="7">
    <source>
        <dbReference type="Proteomes" id="UP000217881"/>
    </source>
</evidence>
<dbReference type="EMBL" id="CP017150">
    <property type="protein sequence ID" value="AOP53446.1"/>
    <property type="molecule type" value="Genomic_DNA"/>
</dbReference>
<reference evidence="5 8" key="4">
    <citation type="submission" date="2017-03" db="EMBL/GenBank/DDBJ databases">
        <authorList>
            <person name="Afonso C.L."/>
            <person name="Miller P.J."/>
            <person name="Scott M.A."/>
            <person name="Spackman E."/>
            <person name="Goraichik I."/>
            <person name="Dimitrov K.M."/>
            <person name="Suarez D.L."/>
            <person name="Swayne D.E."/>
        </authorList>
    </citation>
    <scope>NUCLEOTIDE SEQUENCE [LARGE SCALE GENOMIC DNA]</scope>
    <source>
        <strain evidence="5">6</strain>
        <strain evidence="8">6(3)</strain>
    </source>
</reference>
<evidence type="ECO:0000313" key="8">
    <source>
        <dbReference type="Proteomes" id="UP000234327"/>
    </source>
</evidence>
<dbReference type="Proteomes" id="UP000234327">
    <property type="component" value="Unassembled WGS sequence"/>
</dbReference>
<evidence type="ECO:0000256" key="1">
    <source>
        <dbReference type="SAM" id="Coils"/>
    </source>
</evidence>
<organism evidence="3 6">
    <name type="scientific">Brevibacterium aurantiacum</name>
    <dbReference type="NCBI Taxonomy" id="273384"/>
    <lineage>
        <taxon>Bacteria</taxon>
        <taxon>Bacillati</taxon>
        <taxon>Actinomycetota</taxon>
        <taxon>Actinomycetes</taxon>
        <taxon>Micrococcales</taxon>
        <taxon>Brevibacteriaceae</taxon>
        <taxon>Brevibacterium</taxon>
    </lineage>
</organism>
<feature type="region of interest" description="Disordered" evidence="2">
    <location>
        <begin position="120"/>
        <end position="165"/>
    </location>
</feature>
<dbReference type="AlphaFoldDB" id="A0A1D7W311"/>
<name>A0A1D7W311_BREAU</name>
<evidence type="ECO:0000256" key="2">
    <source>
        <dbReference type="SAM" id="MobiDB-lite"/>
    </source>
</evidence>
<dbReference type="Proteomes" id="UP000094793">
    <property type="component" value="Chromosome"/>
</dbReference>
<dbReference type="RefSeq" id="WP_069600036.1">
    <property type="nucleotide sequence ID" value="NZ_CP017150.1"/>
</dbReference>
<accession>A0A2H1JNW7</accession>
<proteinExistence type="predicted"/>
<feature type="compositionally biased region" description="Acidic residues" evidence="2">
    <location>
        <begin position="145"/>
        <end position="159"/>
    </location>
</feature>
<dbReference type="KEGG" id="blin:BLSMQ_1736"/>
<dbReference type="GeneID" id="60906101"/>
<evidence type="ECO:0000313" key="3">
    <source>
        <dbReference type="EMBL" id="AOP53446.1"/>
    </source>
</evidence>
<dbReference type="EMBL" id="NRHA01000012">
    <property type="protein sequence ID" value="PCC53610.1"/>
    <property type="molecule type" value="Genomic_DNA"/>
</dbReference>
<evidence type="ECO:0000313" key="5">
    <source>
        <dbReference type="EMBL" id="SMX88772.1"/>
    </source>
</evidence>
<reference evidence="6" key="2">
    <citation type="submission" date="2016-09" db="EMBL/GenBank/DDBJ databases">
        <title>Complete Genome Sequence of Brevibacterium linens SMQ-1335.</title>
        <authorList>
            <person name="de Melo A.G."/>
            <person name="Labrie S.J."/>
            <person name="Dumaresq J."/>
            <person name="Roberts R.J."/>
            <person name="Tremblay D.M."/>
            <person name="Moineau S."/>
        </authorList>
    </citation>
    <scope>NUCLEOTIDE SEQUENCE [LARGE SCALE GENOMIC DNA]</scope>
    <source>
        <strain evidence="6">SMQ-1335</strain>
    </source>
</reference>
<accession>A0A1D7W311</accession>
<feature type="coiled-coil region" evidence="1">
    <location>
        <begin position="7"/>
        <end position="44"/>
    </location>
</feature>
<gene>
    <name evidence="5" type="ORF">BAURA63_02438</name>
    <name evidence="3" type="ORF">BLSMQ_1736</name>
    <name evidence="4" type="ORF">CIK59_10000</name>
</gene>
<evidence type="ECO:0000313" key="6">
    <source>
        <dbReference type="Proteomes" id="UP000094793"/>
    </source>
</evidence>
<reference evidence="4 7" key="3">
    <citation type="journal article" date="2017" name="Elife">
        <title>Extensive horizontal gene transfer in cheese-associated bacteria.</title>
        <authorList>
            <person name="Bonham K.S."/>
            <person name="Wolfe B.E."/>
            <person name="Dutton R.J."/>
        </authorList>
    </citation>
    <scope>NUCLEOTIDE SEQUENCE [LARGE SCALE GENOMIC DNA]</scope>
    <source>
        <strain evidence="4 7">738_8</strain>
    </source>
</reference>
<dbReference type="EMBL" id="FXYZ01000010">
    <property type="protein sequence ID" value="SMX88772.1"/>
    <property type="molecule type" value="Genomic_DNA"/>
</dbReference>
<protein>
    <submittedName>
        <fullName evidence="3">Uncharacterized protein</fullName>
    </submittedName>
</protein>
<keyword evidence="1" id="KW-0175">Coiled coil</keyword>